<protein>
    <submittedName>
        <fullName evidence="3">Peptidase</fullName>
    </submittedName>
</protein>
<reference evidence="3 4" key="1">
    <citation type="journal article" date="2014" name="Mol. Ecol.">
        <title>Evolution of Synechococcus.</title>
        <authorList>
            <person name="Dvorak P."/>
            <person name="Casamatta D."/>
            <person name="Hasler P."/>
            <person name="Poulickova A."/>
            <person name="Ondrej V."/>
            <person name="Sanges R."/>
        </authorList>
    </citation>
    <scope>NUCLEOTIDE SEQUENCE [LARGE SCALE GENOMIC DNA]</scope>
    <source>
        <strain evidence="3 4">CAUP A 1101</strain>
    </source>
</reference>
<dbReference type="EMBL" id="JJML01000015">
    <property type="protein sequence ID" value="KGF73119.1"/>
    <property type="molecule type" value="Genomic_DNA"/>
</dbReference>
<dbReference type="Proteomes" id="UP000030170">
    <property type="component" value="Unassembled WGS sequence"/>
</dbReference>
<dbReference type="STRING" id="1497020.DO97_01930"/>
<feature type="signal peptide" evidence="1">
    <location>
        <begin position="1"/>
        <end position="31"/>
    </location>
</feature>
<evidence type="ECO:0000259" key="2">
    <source>
        <dbReference type="Pfam" id="PF04151"/>
    </source>
</evidence>
<comment type="caution">
    <text evidence="3">The sequence shown here is derived from an EMBL/GenBank/DDBJ whole genome shotgun (WGS) entry which is preliminary data.</text>
</comment>
<sequence length="150" mass="15907">MIYPVTPKLRLVLTLVGSLVTLGVDFPAAHAQGRLYTPIPITVNQAVTDTLSEQDIPTGQGGFARDYAVSLQSGDQVAIDLTSQNFDTIVTLLSADGATVAENDDGPDGSTNSLLFSRITKSGNYVIRVRAFGETAVGPFVLKVTRLKPV</sequence>
<organism evidence="3 4">
    <name type="scientific">Neosynechococcus sphagnicola sy1</name>
    <dbReference type="NCBI Taxonomy" id="1497020"/>
    <lineage>
        <taxon>Bacteria</taxon>
        <taxon>Bacillati</taxon>
        <taxon>Cyanobacteriota</taxon>
        <taxon>Cyanophyceae</taxon>
        <taxon>Neosynechococcales</taxon>
        <taxon>Neosynechococcaceae</taxon>
        <taxon>Neosynechococcus</taxon>
    </lineage>
</organism>
<dbReference type="AlphaFoldDB" id="A0A098TLD8"/>
<dbReference type="Gene3D" id="2.60.120.380">
    <property type="match status" value="1"/>
</dbReference>
<gene>
    <name evidence="3" type="ORF">DO97_01930</name>
</gene>
<dbReference type="OrthoDB" id="512410at2"/>
<dbReference type="Pfam" id="PF04151">
    <property type="entry name" value="PPC"/>
    <property type="match status" value="1"/>
</dbReference>
<keyword evidence="1" id="KW-0732">Signal</keyword>
<accession>A0A098TLD8</accession>
<evidence type="ECO:0000313" key="4">
    <source>
        <dbReference type="Proteomes" id="UP000030170"/>
    </source>
</evidence>
<evidence type="ECO:0000256" key="1">
    <source>
        <dbReference type="SAM" id="SignalP"/>
    </source>
</evidence>
<name>A0A098TLD8_9CYAN</name>
<dbReference type="RefSeq" id="WP_036531990.1">
    <property type="nucleotide sequence ID" value="NZ_JJML01000015.1"/>
</dbReference>
<feature type="domain" description="Peptidase C-terminal archaeal/bacterial" evidence="2">
    <location>
        <begin position="66"/>
        <end position="131"/>
    </location>
</feature>
<proteinExistence type="predicted"/>
<keyword evidence="4" id="KW-1185">Reference proteome</keyword>
<dbReference type="NCBIfam" id="NF038127">
    <property type="entry name" value="FDP_fam"/>
    <property type="match status" value="1"/>
</dbReference>
<dbReference type="InterPro" id="IPR007280">
    <property type="entry name" value="Peptidase_C_arc/bac"/>
</dbReference>
<feature type="chain" id="PRO_5001941088" evidence="1">
    <location>
        <begin position="32"/>
        <end position="150"/>
    </location>
</feature>
<evidence type="ECO:0000313" key="3">
    <source>
        <dbReference type="EMBL" id="KGF73119.1"/>
    </source>
</evidence>